<dbReference type="GO" id="GO:1904680">
    <property type="term" value="F:peptide transmembrane transporter activity"/>
    <property type="evidence" value="ECO:0007669"/>
    <property type="project" value="TreeGrafter"/>
</dbReference>
<keyword evidence="8" id="KW-1185">Reference proteome</keyword>
<dbReference type="InterPro" id="IPR000914">
    <property type="entry name" value="SBP_5_dom"/>
</dbReference>
<dbReference type="Gene3D" id="3.10.105.10">
    <property type="entry name" value="Dipeptide-binding Protein, Domain 3"/>
    <property type="match status" value="1"/>
</dbReference>
<feature type="signal peptide" evidence="5">
    <location>
        <begin position="1"/>
        <end position="23"/>
    </location>
</feature>
<dbReference type="EMBL" id="JAJEPU010000001">
    <property type="protein sequence ID" value="MCC2163394.1"/>
    <property type="molecule type" value="Genomic_DNA"/>
</dbReference>
<evidence type="ECO:0000259" key="6">
    <source>
        <dbReference type="Pfam" id="PF00496"/>
    </source>
</evidence>
<keyword evidence="3" id="KW-0813">Transport</keyword>
<sequence length="646" mass="73354">MRKNTARLAALALASAMVLTACGGSSSQNTGSNDGGNTDAGNTSAIKDLVTYEAPIREQEGFFILNTEKAADLNVLCNMYSPLLEVDANGQLRAAVAKEWGTEDGGLTWTFKLRDDVKWVDINGNEKADCTAQDWITAMEWILNFHKNGGNNASMPLALIEGAEDYYNYTKDLPEAEAKALDTSKMLEMVGIEAPDDYTLVYHCTTNAPYFDTVMTSACMYPISQGLIDELGVDGMIGMTNENMWYNGPYFETTFTMNNEKILTKNDSYWDKDATLFDTVTIRMVDATQQYQLWQNGELDNISLSEADLRTIYDDENNKDHAYLAETRPKKFSYQMHLNYAKNNEDGTPDTNWNTAVANEAFRLSLYYGLDLTKYWSRSNFINPLHNENVCYTMKGLLKYSDGRDYTDKVQELLGMSESDGEHMRRYDKEKAEAYKKQAIEELTAQGVTFPIQIDYYIVSGDQNALDTQTIMKQIFSECLGDDYVNFNIKTFVSSVTKEVIQPGIHSYYISGWGADYGDPANFLDQERYGYDGAYYSKNYSRINQATDENLIATYKEFSDMVEKAGEICDDMDQRYDAFAEAEAYMLEHALTIPVQYETQWQLTKVNDYTKMNAMYGAQNYTYKNWETSTTPYTTEQYEAFAAEAK</sequence>
<dbReference type="Gene3D" id="3.40.190.10">
    <property type="entry name" value="Periplasmic binding protein-like II"/>
    <property type="match status" value="1"/>
</dbReference>
<dbReference type="InterPro" id="IPR039424">
    <property type="entry name" value="SBP_5"/>
</dbReference>
<organism evidence="7 8">
    <name type="scientific">Brotaphodocola catenula</name>
    <dbReference type="NCBI Taxonomy" id="2885361"/>
    <lineage>
        <taxon>Bacteria</taxon>
        <taxon>Bacillati</taxon>
        <taxon>Bacillota</taxon>
        <taxon>Clostridia</taxon>
        <taxon>Lachnospirales</taxon>
        <taxon>Lachnospiraceae</taxon>
        <taxon>Brotaphodocola</taxon>
    </lineage>
</organism>
<protein>
    <submittedName>
        <fullName evidence="7">ABC transporter substrate-binding protein</fullName>
    </submittedName>
</protein>
<gene>
    <name evidence="7" type="ORF">LKD32_00615</name>
</gene>
<dbReference type="InterPro" id="IPR023765">
    <property type="entry name" value="SBP_5_CS"/>
</dbReference>
<dbReference type="PROSITE" id="PS01040">
    <property type="entry name" value="SBP_BACTERIAL_5"/>
    <property type="match status" value="1"/>
</dbReference>
<evidence type="ECO:0000256" key="1">
    <source>
        <dbReference type="ARBA" id="ARBA00004193"/>
    </source>
</evidence>
<dbReference type="InterPro" id="IPR030678">
    <property type="entry name" value="Peptide/Ni-bd"/>
</dbReference>
<proteinExistence type="inferred from homology"/>
<evidence type="ECO:0000256" key="4">
    <source>
        <dbReference type="ARBA" id="ARBA00022729"/>
    </source>
</evidence>
<evidence type="ECO:0000313" key="7">
    <source>
        <dbReference type="EMBL" id="MCC2163394.1"/>
    </source>
</evidence>
<keyword evidence="4 5" id="KW-0732">Signal</keyword>
<dbReference type="PROSITE" id="PS51257">
    <property type="entry name" value="PROKAR_LIPOPROTEIN"/>
    <property type="match status" value="1"/>
</dbReference>
<comment type="similarity">
    <text evidence="2">Belongs to the bacterial solute-binding protein 5 family.</text>
</comment>
<dbReference type="PANTHER" id="PTHR30290">
    <property type="entry name" value="PERIPLASMIC BINDING COMPONENT OF ABC TRANSPORTER"/>
    <property type="match status" value="1"/>
</dbReference>
<dbReference type="PIRSF" id="PIRSF002741">
    <property type="entry name" value="MppA"/>
    <property type="match status" value="1"/>
</dbReference>
<name>A0AAE3AKA1_9FIRM</name>
<dbReference type="GO" id="GO:0015833">
    <property type="term" value="P:peptide transport"/>
    <property type="evidence" value="ECO:0007669"/>
    <property type="project" value="TreeGrafter"/>
</dbReference>
<evidence type="ECO:0000256" key="2">
    <source>
        <dbReference type="ARBA" id="ARBA00005695"/>
    </source>
</evidence>
<dbReference type="AlphaFoldDB" id="A0AAE3AKA1"/>
<feature type="chain" id="PRO_5042185073" evidence="5">
    <location>
        <begin position="24"/>
        <end position="646"/>
    </location>
</feature>
<reference evidence="7" key="1">
    <citation type="submission" date="2021-10" db="EMBL/GenBank/DDBJ databases">
        <title>Anaerobic single-cell dispensing facilitates the cultivation of human gut bacteria.</title>
        <authorList>
            <person name="Afrizal A."/>
        </authorList>
    </citation>
    <scope>NUCLEOTIDE SEQUENCE</scope>
    <source>
        <strain evidence="7">CLA-AA-H274</strain>
    </source>
</reference>
<evidence type="ECO:0000256" key="3">
    <source>
        <dbReference type="ARBA" id="ARBA00022448"/>
    </source>
</evidence>
<dbReference type="SUPFAM" id="SSF53850">
    <property type="entry name" value="Periplasmic binding protein-like II"/>
    <property type="match status" value="1"/>
</dbReference>
<comment type="caution">
    <text evidence="7">The sequence shown here is derived from an EMBL/GenBank/DDBJ whole genome shotgun (WGS) entry which is preliminary data.</text>
</comment>
<dbReference type="GO" id="GO:0043190">
    <property type="term" value="C:ATP-binding cassette (ABC) transporter complex"/>
    <property type="evidence" value="ECO:0007669"/>
    <property type="project" value="InterPro"/>
</dbReference>
<dbReference type="RefSeq" id="WP_308450296.1">
    <property type="nucleotide sequence ID" value="NZ_JAJEPU010000001.1"/>
</dbReference>
<dbReference type="PANTHER" id="PTHR30290:SF10">
    <property type="entry name" value="PERIPLASMIC OLIGOPEPTIDE-BINDING PROTEIN-RELATED"/>
    <property type="match status" value="1"/>
</dbReference>
<accession>A0AAE3AKA1</accession>
<dbReference type="Proteomes" id="UP001198962">
    <property type="component" value="Unassembled WGS sequence"/>
</dbReference>
<evidence type="ECO:0000256" key="5">
    <source>
        <dbReference type="SAM" id="SignalP"/>
    </source>
</evidence>
<dbReference type="GO" id="GO:0042597">
    <property type="term" value="C:periplasmic space"/>
    <property type="evidence" value="ECO:0007669"/>
    <property type="project" value="UniProtKB-ARBA"/>
</dbReference>
<feature type="domain" description="Solute-binding protein family 5" evidence="6">
    <location>
        <begin position="92"/>
        <end position="526"/>
    </location>
</feature>
<comment type="subcellular location">
    <subcellularLocation>
        <location evidence="1">Cell membrane</location>
        <topology evidence="1">Lipid-anchor</topology>
    </subcellularLocation>
</comment>
<evidence type="ECO:0000313" key="8">
    <source>
        <dbReference type="Proteomes" id="UP001198962"/>
    </source>
</evidence>
<dbReference type="Pfam" id="PF00496">
    <property type="entry name" value="SBP_bac_5"/>
    <property type="match status" value="1"/>
</dbReference>